<dbReference type="InterPro" id="IPR050109">
    <property type="entry name" value="HTH-type_TetR-like_transc_reg"/>
</dbReference>
<evidence type="ECO:0000313" key="6">
    <source>
        <dbReference type="EMBL" id="MBR0662985.1"/>
    </source>
</evidence>
<evidence type="ECO:0000256" key="4">
    <source>
        <dbReference type="PROSITE-ProRule" id="PRU00335"/>
    </source>
</evidence>
<feature type="DNA-binding region" description="H-T-H motif" evidence="4">
    <location>
        <begin position="43"/>
        <end position="62"/>
    </location>
</feature>
<dbReference type="SUPFAM" id="SSF48498">
    <property type="entry name" value="Tetracyclin repressor-like, C-terminal domain"/>
    <property type="match status" value="1"/>
</dbReference>
<reference evidence="7" key="1">
    <citation type="journal article" date="2021" name="Syst. Appl. Microbiol.">
        <title>Roseomonas hellenica sp. nov., isolated from roots of wild-growing Alkanna tinctoria.</title>
        <authorList>
            <person name="Rat A."/>
            <person name="Naranjo H.D."/>
            <person name="Lebbe L."/>
            <person name="Cnockaert M."/>
            <person name="Krigas N."/>
            <person name="Grigoriadou K."/>
            <person name="Maloupa E."/>
            <person name="Willems A."/>
        </authorList>
    </citation>
    <scope>NUCLEOTIDE SEQUENCE [LARGE SCALE GENOMIC DNA]</scope>
    <source>
        <strain evidence="7">LMG 31523</strain>
    </source>
</reference>
<accession>A0ABS5ESU6</accession>
<dbReference type="Gene3D" id="1.10.357.10">
    <property type="entry name" value="Tetracycline Repressor, domain 2"/>
    <property type="match status" value="1"/>
</dbReference>
<feature type="domain" description="HTH tetR-type" evidence="5">
    <location>
        <begin position="20"/>
        <end position="80"/>
    </location>
</feature>
<dbReference type="Pfam" id="PF00440">
    <property type="entry name" value="TetR_N"/>
    <property type="match status" value="1"/>
</dbReference>
<evidence type="ECO:0000259" key="5">
    <source>
        <dbReference type="PROSITE" id="PS50977"/>
    </source>
</evidence>
<dbReference type="InterPro" id="IPR004111">
    <property type="entry name" value="Repressor_TetR_C"/>
</dbReference>
<protein>
    <submittedName>
        <fullName evidence="6">TetR family transcriptional regulator</fullName>
    </submittedName>
</protein>
<gene>
    <name evidence="6" type="ORF">GXW71_01330</name>
</gene>
<dbReference type="Proteomes" id="UP001196870">
    <property type="component" value="Unassembled WGS sequence"/>
</dbReference>
<dbReference type="InterPro" id="IPR001647">
    <property type="entry name" value="HTH_TetR"/>
</dbReference>
<keyword evidence="2 4" id="KW-0238">DNA-binding</keyword>
<organism evidence="6 7">
    <name type="scientific">Plastoroseomonas hellenica</name>
    <dbReference type="NCBI Taxonomy" id="2687306"/>
    <lineage>
        <taxon>Bacteria</taxon>
        <taxon>Pseudomonadati</taxon>
        <taxon>Pseudomonadota</taxon>
        <taxon>Alphaproteobacteria</taxon>
        <taxon>Acetobacterales</taxon>
        <taxon>Acetobacteraceae</taxon>
        <taxon>Plastoroseomonas</taxon>
    </lineage>
</organism>
<name>A0ABS5ESU6_9PROT</name>
<proteinExistence type="predicted"/>
<dbReference type="SUPFAM" id="SSF46689">
    <property type="entry name" value="Homeodomain-like"/>
    <property type="match status" value="1"/>
</dbReference>
<dbReference type="PROSITE" id="PS50977">
    <property type="entry name" value="HTH_TETR_2"/>
    <property type="match status" value="1"/>
</dbReference>
<comment type="caution">
    <text evidence="6">The sequence shown here is derived from an EMBL/GenBank/DDBJ whole genome shotgun (WGS) entry which is preliminary data.</text>
</comment>
<dbReference type="Pfam" id="PF02909">
    <property type="entry name" value="TetR_C_1"/>
    <property type="match status" value="1"/>
</dbReference>
<evidence type="ECO:0000256" key="1">
    <source>
        <dbReference type="ARBA" id="ARBA00023015"/>
    </source>
</evidence>
<keyword evidence="1" id="KW-0805">Transcription regulation</keyword>
<dbReference type="PANTHER" id="PTHR30055:SF151">
    <property type="entry name" value="TRANSCRIPTIONAL REGULATORY PROTEIN"/>
    <property type="match status" value="1"/>
</dbReference>
<evidence type="ECO:0000313" key="7">
    <source>
        <dbReference type="Proteomes" id="UP001196870"/>
    </source>
</evidence>
<dbReference type="PANTHER" id="PTHR30055">
    <property type="entry name" value="HTH-TYPE TRANSCRIPTIONAL REGULATOR RUTR"/>
    <property type="match status" value="1"/>
</dbReference>
<dbReference type="RefSeq" id="WP_211850574.1">
    <property type="nucleotide sequence ID" value="NZ_JAAGBB010000001.1"/>
</dbReference>
<evidence type="ECO:0000256" key="3">
    <source>
        <dbReference type="ARBA" id="ARBA00023163"/>
    </source>
</evidence>
<sequence length="254" mass="27912">MTAGTAEQRRPKRAAPRAIGLTREAVIAAALEEIDSRGLHGFSMRSLARRLGVNATVIVWHLGNRNAVLAEVVKAVQRDLVPPRPPGQTWQERLRQIFARSRDAVRQHPNVAPLIGAEIVSNARPDLGLVEALLETLCEAGFEGAALRDAYNATHAALVGFTTQELAQMPSEDLAGWRTEMQDHLARADAKAHPILAREMPRLANQAFILRWQNGVEAPMHDAFAMFVDCFVAGLAACAPRRKRGTERRETPEA</sequence>
<dbReference type="InterPro" id="IPR009057">
    <property type="entry name" value="Homeodomain-like_sf"/>
</dbReference>
<keyword evidence="3" id="KW-0804">Transcription</keyword>
<dbReference type="EMBL" id="JAAGBB010000001">
    <property type="protein sequence ID" value="MBR0662985.1"/>
    <property type="molecule type" value="Genomic_DNA"/>
</dbReference>
<dbReference type="InterPro" id="IPR036271">
    <property type="entry name" value="Tet_transcr_reg_TetR-rel_C_sf"/>
</dbReference>
<dbReference type="Gene3D" id="1.10.10.60">
    <property type="entry name" value="Homeodomain-like"/>
    <property type="match status" value="1"/>
</dbReference>
<keyword evidence="7" id="KW-1185">Reference proteome</keyword>
<evidence type="ECO:0000256" key="2">
    <source>
        <dbReference type="ARBA" id="ARBA00023125"/>
    </source>
</evidence>